<reference evidence="2" key="1">
    <citation type="submission" date="2020-12" db="EMBL/GenBank/DDBJ databases">
        <title>Bacterial taxonomy.</title>
        <authorList>
            <person name="Pan X."/>
        </authorList>
    </citation>
    <scope>NUCLEOTIDE SEQUENCE</scope>
    <source>
        <strain evidence="2">B2012</strain>
    </source>
</reference>
<evidence type="ECO:0000313" key="2">
    <source>
        <dbReference type="EMBL" id="MBJ3774393.1"/>
    </source>
</evidence>
<keyword evidence="1" id="KW-0812">Transmembrane</keyword>
<dbReference type="Proteomes" id="UP000609531">
    <property type="component" value="Unassembled WGS sequence"/>
</dbReference>
<feature type="transmembrane region" description="Helical" evidence="1">
    <location>
        <begin position="96"/>
        <end position="117"/>
    </location>
</feature>
<feature type="transmembrane region" description="Helical" evidence="1">
    <location>
        <begin position="178"/>
        <end position="196"/>
    </location>
</feature>
<organism evidence="2 3">
    <name type="scientific">Acuticoccus mangrovi</name>
    <dbReference type="NCBI Taxonomy" id="2796142"/>
    <lineage>
        <taxon>Bacteria</taxon>
        <taxon>Pseudomonadati</taxon>
        <taxon>Pseudomonadota</taxon>
        <taxon>Alphaproteobacteria</taxon>
        <taxon>Hyphomicrobiales</taxon>
        <taxon>Amorphaceae</taxon>
        <taxon>Acuticoccus</taxon>
    </lineage>
</organism>
<feature type="transmembrane region" description="Helical" evidence="1">
    <location>
        <begin position="150"/>
        <end position="172"/>
    </location>
</feature>
<name>A0A934ID72_9HYPH</name>
<feature type="transmembrane region" description="Helical" evidence="1">
    <location>
        <begin position="26"/>
        <end position="50"/>
    </location>
</feature>
<gene>
    <name evidence="2" type="ORF">JCR33_01760</name>
</gene>
<evidence type="ECO:0000256" key="1">
    <source>
        <dbReference type="SAM" id="Phobius"/>
    </source>
</evidence>
<keyword evidence="1" id="KW-0472">Membrane</keyword>
<comment type="caution">
    <text evidence="2">The sequence shown here is derived from an EMBL/GenBank/DDBJ whole genome shotgun (WGS) entry which is preliminary data.</text>
</comment>
<dbReference type="RefSeq" id="WP_198880277.1">
    <property type="nucleotide sequence ID" value="NZ_JAEKJA010000001.1"/>
</dbReference>
<evidence type="ECO:0000313" key="3">
    <source>
        <dbReference type="Proteomes" id="UP000609531"/>
    </source>
</evidence>
<dbReference type="InterPro" id="IPR025671">
    <property type="entry name" value="HXXEE"/>
</dbReference>
<proteinExistence type="predicted"/>
<dbReference type="AlphaFoldDB" id="A0A934ID72"/>
<dbReference type="EMBL" id="JAEKJA010000001">
    <property type="protein sequence ID" value="MBJ3774393.1"/>
    <property type="molecule type" value="Genomic_DNA"/>
</dbReference>
<accession>A0A934ID72</accession>
<keyword evidence="1" id="KW-1133">Transmembrane helix</keyword>
<keyword evidence="3" id="KW-1185">Reference proteome</keyword>
<feature type="transmembrane region" description="Helical" evidence="1">
    <location>
        <begin position="123"/>
        <end position="143"/>
    </location>
</feature>
<dbReference type="Pfam" id="PF13787">
    <property type="entry name" value="HXXEE"/>
    <property type="match status" value="1"/>
</dbReference>
<sequence>MTPSRPVPSAAPVAPLSRLQRLTAGWVYGGSLSGLVILALVPAIGAAWTLEQLLVVLSLPIYMIHQYEEHDDDRFRRFVNDTLAGGREVLTVADVFVINVFGVWAVLAVVILASFTLHPPCGVTAGYLLLVNGLLHVAQALALRRYNPGLVTGIVLFLPLGATILVTVGVDASLLEHLVALGLVVLLHLAIVARVASRRRRAPAT</sequence>
<protein>
    <submittedName>
        <fullName evidence="2">HXXEE domain-containing protein</fullName>
    </submittedName>
</protein>